<dbReference type="EMBL" id="BAAANL010000001">
    <property type="protein sequence ID" value="GAA1853380.1"/>
    <property type="molecule type" value="Genomic_DNA"/>
</dbReference>
<dbReference type="GO" id="GO:0016874">
    <property type="term" value="F:ligase activity"/>
    <property type="evidence" value="ECO:0007669"/>
    <property type="project" value="UniProtKB-KW"/>
</dbReference>
<evidence type="ECO:0000256" key="3">
    <source>
        <dbReference type="ARBA" id="ARBA00022840"/>
    </source>
</evidence>
<protein>
    <recommendedName>
        <fullName evidence="5">biotin--[biotin carboxyl-carrier protein] ligase</fullName>
        <ecNumber evidence="5">6.3.4.15</ecNumber>
    </recommendedName>
</protein>
<dbReference type="PROSITE" id="PS51733">
    <property type="entry name" value="BPL_LPL_CATALYTIC"/>
    <property type="match status" value="1"/>
</dbReference>
<dbReference type="EC" id="6.3.4.15" evidence="5"/>
<keyword evidence="8" id="KW-1185">Reference proteome</keyword>
<dbReference type="CDD" id="cd16442">
    <property type="entry name" value="BPL"/>
    <property type="match status" value="1"/>
</dbReference>
<dbReference type="Pfam" id="PF03099">
    <property type="entry name" value="BPL_LplA_LipB"/>
    <property type="match status" value="1"/>
</dbReference>
<evidence type="ECO:0000256" key="2">
    <source>
        <dbReference type="ARBA" id="ARBA00022741"/>
    </source>
</evidence>
<dbReference type="InterPro" id="IPR008988">
    <property type="entry name" value="Transcriptional_repressor_C"/>
</dbReference>
<dbReference type="SUPFAM" id="SSF55681">
    <property type="entry name" value="Class II aaRS and biotin synthetases"/>
    <property type="match status" value="1"/>
</dbReference>
<dbReference type="SUPFAM" id="SSF50037">
    <property type="entry name" value="C-terminal domain of transcriptional repressors"/>
    <property type="match status" value="1"/>
</dbReference>
<dbReference type="RefSeq" id="WP_344099644.1">
    <property type="nucleotide sequence ID" value="NZ_BAAANL010000001.1"/>
</dbReference>
<dbReference type="InterPro" id="IPR003142">
    <property type="entry name" value="BPL_C"/>
</dbReference>
<keyword evidence="1 7" id="KW-0436">Ligase</keyword>
<accession>A0ABP4ZIK7</accession>
<gene>
    <name evidence="7" type="ORF">GCM10009751_07560</name>
</gene>
<dbReference type="Proteomes" id="UP001501094">
    <property type="component" value="Unassembled WGS sequence"/>
</dbReference>
<dbReference type="PANTHER" id="PTHR12835">
    <property type="entry name" value="BIOTIN PROTEIN LIGASE"/>
    <property type="match status" value="1"/>
</dbReference>
<proteinExistence type="predicted"/>
<dbReference type="InterPro" id="IPR004408">
    <property type="entry name" value="Biotin_CoA_COase_ligase"/>
</dbReference>
<evidence type="ECO:0000259" key="6">
    <source>
        <dbReference type="PROSITE" id="PS51733"/>
    </source>
</evidence>
<name>A0ABP4ZIK7_9MICO</name>
<dbReference type="Gene3D" id="3.30.930.10">
    <property type="entry name" value="Bira Bifunctional Protein, Domain 2"/>
    <property type="match status" value="1"/>
</dbReference>
<dbReference type="InterPro" id="IPR045864">
    <property type="entry name" value="aa-tRNA-synth_II/BPL/LPL"/>
</dbReference>
<keyword evidence="2" id="KW-0547">Nucleotide-binding</keyword>
<dbReference type="InterPro" id="IPR004143">
    <property type="entry name" value="BPL_LPL_catalytic"/>
</dbReference>
<evidence type="ECO:0000313" key="8">
    <source>
        <dbReference type="Proteomes" id="UP001501094"/>
    </source>
</evidence>
<dbReference type="Pfam" id="PF02237">
    <property type="entry name" value="BPL_C"/>
    <property type="match status" value="1"/>
</dbReference>
<dbReference type="PANTHER" id="PTHR12835:SF5">
    <property type="entry name" value="BIOTIN--PROTEIN LIGASE"/>
    <property type="match status" value="1"/>
</dbReference>
<keyword evidence="4" id="KW-0092">Biotin</keyword>
<sequence>MRESLRTDEIKVSGFGRVDVVGESPSTNTALVAAVRADPGAWPAPSALVTEHQTAGRGRAGRSWEAPPRAALTVSVLLRPAVPAERLGWLPLLAGAAVVRVLSRYDTGHGAYGGAAVAGSGDDDGTGPLAVKWPNDVLVKAEPPRDGLGTFRKVAGILTEVVPGTGTGPGERAAVVLGIGLNVSQTEQELPVETATSLALAGFGEIDRTALLVALLDEVVAAAGRWELAGGDPDASGLAAECAAVSATLGTRVRAELAAGAGEIVGEAVRLDATGALVIRTDAGEERTVAAGDVHHLRRS</sequence>
<reference evidence="8" key="1">
    <citation type="journal article" date="2019" name="Int. J. Syst. Evol. Microbiol.">
        <title>The Global Catalogue of Microorganisms (GCM) 10K type strain sequencing project: providing services to taxonomists for standard genome sequencing and annotation.</title>
        <authorList>
            <consortium name="The Broad Institute Genomics Platform"/>
            <consortium name="The Broad Institute Genome Sequencing Center for Infectious Disease"/>
            <person name="Wu L."/>
            <person name="Ma J."/>
        </authorList>
    </citation>
    <scope>NUCLEOTIDE SEQUENCE [LARGE SCALE GENOMIC DNA]</scope>
    <source>
        <strain evidence="8">JCM 14326</strain>
    </source>
</reference>
<dbReference type="Gene3D" id="2.30.30.100">
    <property type="match status" value="1"/>
</dbReference>
<keyword evidence="3" id="KW-0067">ATP-binding</keyword>
<comment type="caution">
    <text evidence="7">The sequence shown here is derived from an EMBL/GenBank/DDBJ whole genome shotgun (WGS) entry which is preliminary data.</text>
</comment>
<organism evidence="7 8">
    <name type="scientific">Myceligenerans crystallogenes</name>
    <dbReference type="NCBI Taxonomy" id="316335"/>
    <lineage>
        <taxon>Bacteria</taxon>
        <taxon>Bacillati</taxon>
        <taxon>Actinomycetota</taxon>
        <taxon>Actinomycetes</taxon>
        <taxon>Micrococcales</taxon>
        <taxon>Promicromonosporaceae</taxon>
        <taxon>Myceligenerans</taxon>
    </lineage>
</organism>
<evidence type="ECO:0000313" key="7">
    <source>
        <dbReference type="EMBL" id="GAA1853380.1"/>
    </source>
</evidence>
<feature type="domain" description="BPL/LPL catalytic" evidence="6">
    <location>
        <begin position="13"/>
        <end position="227"/>
    </location>
</feature>
<evidence type="ECO:0000256" key="1">
    <source>
        <dbReference type="ARBA" id="ARBA00022598"/>
    </source>
</evidence>
<evidence type="ECO:0000256" key="4">
    <source>
        <dbReference type="ARBA" id="ARBA00023267"/>
    </source>
</evidence>
<evidence type="ECO:0000256" key="5">
    <source>
        <dbReference type="ARBA" id="ARBA00024227"/>
    </source>
</evidence>